<evidence type="ECO:0000256" key="7">
    <source>
        <dbReference type="ARBA" id="ARBA00022741"/>
    </source>
</evidence>
<evidence type="ECO:0000256" key="10">
    <source>
        <dbReference type="ARBA" id="ARBA00022840"/>
    </source>
</evidence>
<dbReference type="SMART" id="SM00904">
    <property type="entry name" value="Flavokinase"/>
    <property type="match status" value="1"/>
</dbReference>
<dbReference type="InterPro" id="IPR015864">
    <property type="entry name" value="FAD_synthase"/>
</dbReference>
<evidence type="ECO:0000256" key="1">
    <source>
        <dbReference type="ARBA" id="ARBA00004726"/>
    </source>
</evidence>
<feature type="domain" description="Riboflavin kinase" evidence="15">
    <location>
        <begin position="183"/>
        <end position="311"/>
    </location>
</feature>
<evidence type="ECO:0000256" key="11">
    <source>
        <dbReference type="ARBA" id="ARBA00023268"/>
    </source>
</evidence>
<dbReference type="GO" id="GO:0009398">
    <property type="term" value="P:FMN biosynthetic process"/>
    <property type="evidence" value="ECO:0007669"/>
    <property type="project" value="UniProtKB-UniRule"/>
</dbReference>
<keyword evidence="10 14" id="KW-0067">ATP-binding</keyword>
<evidence type="ECO:0000256" key="8">
    <source>
        <dbReference type="ARBA" id="ARBA00022777"/>
    </source>
</evidence>
<evidence type="ECO:0000256" key="9">
    <source>
        <dbReference type="ARBA" id="ARBA00022827"/>
    </source>
</evidence>
<keyword evidence="9 14" id="KW-0274">FAD</keyword>
<dbReference type="PANTHER" id="PTHR22749:SF6">
    <property type="entry name" value="RIBOFLAVIN KINASE"/>
    <property type="match status" value="1"/>
</dbReference>
<dbReference type="AlphaFoldDB" id="A0A140L8P5"/>
<evidence type="ECO:0000256" key="6">
    <source>
        <dbReference type="ARBA" id="ARBA00022695"/>
    </source>
</evidence>
<evidence type="ECO:0000256" key="4">
    <source>
        <dbReference type="ARBA" id="ARBA00022643"/>
    </source>
</evidence>
<evidence type="ECO:0000256" key="3">
    <source>
        <dbReference type="ARBA" id="ARBA00022630"/>
    </source>
</evidence>
<keyword evidence="17" id="KW-1185">Reference proteome</keyword>
<keyword evidence="7 14" id="KW-0547">Nucleotide-binding</keyword>
<comment type="similarity">
    <text evidence="14">Belongs to the ribF family.</text>
</comment>
<dbReference type="PATRIC" id="fig|520764.3.peg.1463"/>
<organism evidence="16 17">
    <name type="scientific">Fervidicola ferrireducens</name>
    <dbReference type="NCBI Taxonomy" id="520764"/>
    <lineage>
        <taxon>Bacteria</taxon>
        <taxon>Bacillati</taxon>
        <taxon>Bacillota</taxon>
        <taxon>Clostridia</taxon>
        <taxon>Thermosediminibacterales</taxon>
        <taxon>Thermosediminibacteraceae</taxon>
        <taxon>Fervidicola</taxon>
    </lineage>
</organism>
<dbReference type="InterPro" id="IPR023465">
    <property type="entry name" value="Riboflavin_kinase_dom_sf"/>
</dbReference>
<accession>A0A140L8P5</accession>
<proteinExistence type="inferred from homology"/>
<gene>
    <name evidence="16" type="primary">ribF</name>
    <name evidence="16" type="ORF">AN618_14030</name>
</gene>
<dbReference type="Gene3D" id="3.40.50.620">
    <property type="entry name" value="HUPs"/>
    <property type="match status" value="1"/>
</dbReference>
<dbReference type="GO" id="GO:0008531">
    <property type="term" value="F:riboflavin kinase activity"/>
    <property type="evidence" value="ECO:0007669"/>
    <property type="project" value="UniProtKB-UniRule"/>
</dbReference>
<evidence type="ECO:0000256" key="2">
    <source>
        <dbReference type="ARBA" id="ARBA00005201"/>
    </source>
</evidence>
<dbReference type="GO" id="GO:0006747">
    <property type="term" value="P:FAD biosynthetic process"/>
    <property type="evidence" value="ECO:0007669"/>
    <property type="project" value="UniProtKB-UniRule"/>
</dbReference>
<name>A0A140L8P5_9FIRM</name>
<evidence type="ECO:0000256" key="14">
    <source>
        <dbReference type="PIRNR" id="PIRNR004491"/>
    </source>
</evidence>
<keyword evidence="8 14" id="KW-0418">Kinase</keyword>
<comment type="caution">
    <text evidence="16">The sequence shown here is derived from an EMBL/GenBank/DDBJ whole genome shotgun (WGS) entry which is preliminary data.</text>
</comment>
<dbReference type="GO" id="GO:0009231">
    <property type="term" value="P:riboflavin biosynthetic process"/>
    <property type="evidence" value="ECO:0007669"/>
    <property type="project" value="InterPro"/>
</dbReference>
<dbReference type="FunCoup" id="A0A140L8P5">
    <property type="interactions" value="365"/>
</dbReference>
<dbReference type="InParanoid" id="A0A140L8P5"/>
<keyword evidence="6 14" id="KW-0548">Nucleotidyltransferase</keyword>
<sequence>MMKVYSNFDALEVKTPTACGMGNFDGVHLGHQRLIHELVTRADKEGLESFVVTFEPHPLKILSPKDAPPLITSLEQKKKLIESYGVKNLLLIPFTKKFSQMSYEEFINRILIEKLNAKLIVVGYNFQFGSGGKGTAENLKSIGLQKGFETLIVPPVTVNGRIVSSTLIRNMIESGKMKEAKTLLGRPFSIRGKVVKGEAIGRKLGFPTANVFLSPQIIKPAFGVYAVLVSRDGAIYRGVANIGQKPTFRNKAGACNITLEVHIFDFDEQIYGEEIEVYFIERIREEKAFQDVESLALQVKMDIVKARSILDLLQKSRQNAPDFNRGMNGGLQFFSGYAKI</sequence>
<dbReference type="PANTHER" id="PTHR22749">
    <property type="entry name" value="RIBOFLAVIN KINASE/FMN ADENYLYLTRANSFERASE"/>
    <property type="match status" value="1"/>
</dbReference>
<dbReference type="Gene3D" id="2.40.30.30">
    <property type="entry name" value="Riboflavin kinase-like"/>
    <property type="match status" value="1"/>
</dbReference>
<comment type="catalytic activity">
    <reaction evidence="13 14">
        <text>FMN + ATP + H(+) = FAD + diphosphate</text>
        <dbReference type="Rhea" id="RHEA:17237"/>
        <dbReference type="ChEBI" id="CHEBI:15378"/>
        <dbReference type="ChEBI" id="CHEBI:30616"/>
        <dbReference type="ChEBI" id="CHEBI:33019"/>
        <dbReference type="ChEBI" id="CHEBI:57692"/>
        <dbReference type="ChEBI" id="CHEBI:58210"/>
        <dbReference type="EC" id="2.7.7.2"/>
    </reaction>
</comment>
<dbReference type="SUPFAM" id="SSF82114">
    <property type="entry name" value="Riboflavin kinase-like"/>
    <property type="match status" value="1"/>
</dbReference>
<dbReference type="GO" id="GO:0005524">
    <property type="term" value="F:ATP binding"/>
    <property type="evidence" value="ECO:0007669"/>
    <property type="project" value="UniProtKB-UniRule"/>
</dbReference>
<dbReference type="InterPro" id="IPR014729">
    <property type="entry name" value="Rossmann-like_a/b/a_fold"/>
</dbReference>
<dbReference type="InterPro" id="IPR015865">
    <property type="entry name" value="Riboflavin_kinase_bac/euk"/>
</dbReference>
<dbReference type="NCBIfam" id="TIGR00083">
    <property type="entry name" value="ribF"/>
    <property type="match status" value="1"/>
</dbReference>
<evidence type="ECO:0000259" key="15">
    <source>
        <dbReference type="SMART" id="SM00904"/>
    </source>
</evidence>
<dbReference type="Pfam" id="PF01687">
    <property type="entry name" value="Flavokinase"/>
    <property type="match status" value="1"/>
</dbReference>
<dbReference type="InterPro" id="IPR002606">
    <property type="entry name" value="Riboflavin_kinase_bac"/>
</dbReference>
<dbReference type="InterPro" id="IPR023468">
    <property type="entry name" value="Riboflavin_kinase"/>
</dbReference>
<reference evidence="16 17" key="1">
    <citation type="submission" date="2015-12" db="EMBL/GenBank/DDBJ databases">
        <title>Draft genome sequnece of Fervidicola ferrireducens strain Y170.</title>
        <authorList>
            <person name="Patel B.K."/>
        </authorList>
    </citation>
    <scope>NUCLEOTIDE SEQUENCE [LARGE SCALE GENOMIC DNA]</scope>
    <source>
        <strain evidence="16 17">Y170</strain>
    </source>
</reference>
<protein>
    <recommendedName>
        <fullName evidence="14">Riboflavin biosynthesis protein</fullName>
    </recommendedName>
    <domain>
        <recommendedName>
            <fullName evidence="14">Riboflavin kinase</fullName>
            <ecNumber evidence="14">2.7.1.26</ecNumber>
        </recommendedName>
        <alternativeName>
            <fullName evidence="14">Flavokinase</fullName>
        </alternativeName>
    </domain>
    <domain>
        <recommendedName>
            <fullName evidence="14">FMN adenylyltransferase</fullName>
            <ecNumber evidence="14">2.7.7.2</ecNumber>
        </recommendedName>
        <alternativeName>
            <fullName evidence="14">FAD pyrophosphorylase</fullName>
        </alternativeName>
        <alternativeName>
            <fullName evidence="14">FAD synthase</fullName>
        </alternativeName>
    </domain>
</protein>
<keyword evidence="3 14" id="KW-0285">Flavoprotein</keyword>
<dbReference type="EMBL" id="LOED01000015">
    <property type="protein sequence ID" value="KXG76920.1"/>
    <property type="molecule type" value="Genomic_DNA"/>
</dbReference>
<dbReference type="FunFam" id="3.40.50.620:FF:000021">
    <property type="entry name" value="Riboflavin biosynthesis protein"/>
    <property type="match status" value="1"/>
</dbReference>
<dbReference type="UniPathway" id="UPA00276">
    <property type="reaction ID" value="UER00406"/>
</dbReference>
<dbReference type="NCBIfam" id="NF004160">
    <property type="entry name" value="PRK05627.1-3"/>
    <property type="match status" value="1"/>
</dbReference>
<keyword evidence="5 14" id="KW-0808">Transferase</keyword>
<dbReference type="GO" id="GO:0003919">
    <property type="term" value="F:FMN adenylyltransferase activity"/>
    <property type="evidence" value="ECO:0007669"/>
    <property type="project" value="UniProtKB-UniRule"/>
</dbReference>
<keyword evidence="11" id="KW-0511">Multifunctional enzyme</keyword>
<dbReference type="EC" id="2.7.7.2" evidence="14"/>
<dbReference type="CDD" id="cd02064">
    <property type="entry name" value="FAD_synthetase_N"/>
    <property type="match status" value="1"/>
</dbReference>
<dbReference type="STRING" id="520764.AN618_14030"/>
<comment type="pathway">
    <text evidence="1 14">Cofactor biosynthesis; FAD biosynthesis; FAD from FMN: step 1/1.</text>
</comment>
<evidence type="ECO:0000256" key="5">
    <source>
        <dbReference type="ARBA" id="ARBA00022679"/>
    </source>
</evidence>
<dbReference type="SUPFAM" id="SSF52374">
    <property type="entry name" value="Nucleotidylyl transferase"/>
    <property type="match status" value="1"/>
</dbReference>
<dbReference type="Pfam" id="PF06574">
    <property type="entry name" value="FAD_syn"/>
    <property type="match status" value="1"/>
</dbReference>
<dbReference type="Proteomes" id="UP000070427">
    <property type="component" value="Unassembled WGS sequence"/>
</dbReference>
<keyword evidence="4 14" id="KW-0288">FMN</keyword>
<dbReference type="PIRSF" id="PIRSF004491">
    <property type="entry name" value="FAD_Synth"/>
    <property type="match status" value="1"/>
</dbReference>
<evidence type="ECO:0000256" key="12">
    <source>
        <dbReference type="ARBA" id="ARBA00047880"/>
    </source>
</evidence>
<dbReference type="UniPathway" id="UPA00277">
    <property type="reaction ID" value="UER00407"/>
</dbReference>
<comment type="pathway">
    <text evidence="2 14">Cofactor biosynthesis; FMN biosynthesis; FMN from riboflavin (ATP route): step 1/1.</text>
</comment>
<evidence type="ECO:0000313" key="17">
    <source>
        <dbReference type="Proteomes" id="UP000070427"/>
    </source>
</evidence>
<evidence type="ECO:0000256" key="13">
    <source>
        <dbReference type="ARBA" id="ARBA00049494"/>
    </source>
</evidence>
<dbReference type="EC" id="2.7.1.26" evidence="14"/>
<comment type="catalytic activity">
    <reaction evidence="12 14">
        <text>riboflavin + ATP = FMN + ADP + H(+)</text>
        <dbReference type="Rhea" id="RHEA:14357"/>
        <dbReference type="ChEBI" id="CHEBI:15378"/>
        <dbReference type="ChEBI" id="CHEBI:30616"/>
        <dbReference type="ChEBI" id="CHEBI:57986"/>
        <dbReference type="ChEBI" id="CHEBI:58210"/>
        <dbReference type="ChEBI" id="CHEBI:456216"/>
        <dbReference type="EC" id="2.7.1.26"/>
    </reaction>
</comment>
<evidence type="ECO:0000313" key="16">
    <source>
        <dbReference type="EMBL" id="KXG76920.1"/>
    </source>
</evidence>
<dbReference type="NCBIfam" id="NF004162">
    <property type="entry name" value="PRK05627.1-5"/>
    <property type="match status" value="1"/>
</dbReference>